<comment type="caution">
    <text evidence="1">The sequence shown here is derived from an EMBL/GenBank/DDBJ whole genome shotgun (WGS) entry which is preliminary data.</text>
</comment>
<proteinExistence type="predicted"/>
<gene>
    <name evidence="1" type="ORF">CARN2_2279</name>
</gene>
<accession>E6PN37</accession>
<reference evidence="1" key="1">
    <citation type="submission" date="2009-10" db="EMBL/GenBank/DDBJ databases">
        <title>Diversity of trophic interactions inside an arsenic-rich microbial ecosystem.</title>
        <authorList>
            <person name="Bertin P.N."/>
            <person name="Heinrich-Salmeron A."/>
            <person name="Pelletier E."/>
            <person name="Goulhen-Chollet F."/>
            <person name="Arsene-Ploetze F."/>
            <person name="Gallien S."/>
            <person name="Calteau A."/>
            <person name="Vallenet D."/>
            <person name="Casiot C."/>
            <person name="Chane-Woon-Ming B."/>
            <person name="Giloteaux L."/>
            <person name="Barakat M."/>
            <person name="Bonnefoy V."/>
            <person name="Bruneel O."/>
            <person name="Chandler M."/>
            <person name="Cleiss J."/>
            <person name="Duran R."/>
            <person name="Elbaz-Poulichet F."/>
            <person name="Fonknechten N."/>
            <person name="Lauga B."/>
            <person name="Mornico D."/>
            <person name="Ortet P."/>
            <person name="Schaeffer C."/>
            <person name="Siguier P."/>
            <person name="Alexander Thil Smith A."/>
            <person name="Van Dorsselaer A."/>
            <person name="Weissenbach J."/>
            <person name="Medigue C."/>
            <person name="Le Paslier D."/>
        </authorList>
    </citation>
    <scope>NUCLEOTIDE SEQUENCE</scope>
</reference>
<sequence>MLPRVAFKASQGAPRAHLLDLASETRKQFKSIALNASCVRLQYSRVYVYSH</sequence>
<protein>
    <submittedName>
        <fullName evidence="1">Uncharacterized protein</fullName>
    </submittedName>
</protein>
<dbReference type="EMBL" id="CABM01000024">
    <property type="protein sequence ID" value="CBH96339.1"/>
    <property type="molecule type" value="Genomic_DNA"/>
</dbReference>
<evidence type="ECO:0000313" key="1">
    <source>
        <dbReference type="EMBL" id="CBH96339.1"/>
    </source>
</evidence>
<organism evidence="1">
    <name type="scientific">mine drainage metagenome</name>
    <dbReference type="NCBI Taxonomy" id="410659"/>
    <lineage>
        <taxon>unclassified sequences</taxon>
        <taxon>metagenomes</taxon>
        <taxon>ecological metagenomes</taxon>
    </lineage>
</organism>
<name>E6PN37_9ZZZZ</name>
<dbReference type="AlphaFoldDB" id="E6PN37"/>